<evidence type="ECO:0000256" key="2">
    <source>
        <dbReference type="ARBA" id="ARBA00023125"/>
    </source>
</evidence>
<keyword evidence="5" id="KW-0812">Transmembrane</keyword>
<dbReference type="SMART" id="SM00411">
    <property type="entry name" value="BHL"/>
    <property type="match status" value="1"/>
</dbReference>
<sequence length="423" mass="47511">MHPLKRNLKMEEMAMTNMKDIARCLVDKHGLKVADAEHFIALMIDVINEGVQRERQVKIKGLGTFKLTSVSSRESVDVNTGERIVIEGRDKISFTPDNAMKELVNRPFSQFETVVVNEGVELEDEFEEQLEESTPVEEKTESVEEKTVEKVDNPHEERVEAVAVVSELPAETVSVEEDIQENNVQDAVSEPVVSEVEKVEFVQGTVETATDNVVGDKVETPETSSEKEVEPVIGRTDMQEDTVQDIEDVATVNTPHKSLYMKLLVSSLVALFVVLVGTICYLFMELYQRNDRIESLMTEVGTLQIELLKKDYSTLRGPSKVMKPVAVAEKPAPVVEKPVPSKEENPYDELNNSDARVRTGAYRIVGVKQVVKVQAGQTLASISRQHLGPGMECYLEVMNKEKVLKKGDRVKIPELELKRHKKH</sequence>
<dbReference type="HOGENOM" id="CLU_029436_1_0_10"/>
<dbReference type="EMBL" id="GL349564">
    <property type="protein sequence ID" value="EFI49657.1"/>
    <property type="molecule type" value="Genomic_DNA"/>
</dbReference>
<feature type="transmembrane region" description="Helical" evidence="5">
    <location>
        <begin position="263"/>
        <end position="284"/>
    </location>
</feature>
<dbReference type="Gene3D" id="4.10.520.10">
    <property type="entry name" value="IHF-like DNA-binding proteins"/>
    <property type="match status" value="1"/>
</dbReference>
<dbReference type="SUPFAM" id="SSF47729">
    <property type="entry name" value="IHF-like DNA-binding proteins"/>
    <property type="match status" value="1"/>
</dbReference>
<gene>
    <name evidence="6" type="ORF">HMPREF0665_00381</name>
</gene>
<dbReference type="GO" id="GO:0005829">
    <property type="term" value="C:cytosol"/>
    <property type="evidence" value="ECO:0007669"/>
    <property type="project" value="TreeGrafter"/>
</dbReference>
<comment type="similarity">
    <text evidence="1 3">Belongs to the bacterial histone-like protein family.</text>
</comment>
<dbReference type="eggNOG" id="COG1388">
    <property type="taxonomic scope" value="Bacteria"/>
</dbReference>
<dbReference type="AlphaFoldDB" id="D7N9Q0"/>
<dbReference type="PANTHER" id="PTHR33175">
    <property type="entry name" value="DNA-BINDING PROTEIN HU"/>
    <property type="match status" value="1"/>
</dbReference>
<dbReference type="InterPro" id="IPR000119">
    <property type="entry name" value="Hist_DNA-bd"/>
</dbReference>
<dbReference type="eggNOG" id="COG0776">
    <property type="taxonomic scope" value="Bacteria"/>
</dbReference>
<dbReference type="PANTHER" id="PTHR33175:SF2">
    <property type="entry name" value="INTEGRATION HOST FACTOR SUBUNIT ALPHA"/>
    <property type="match status" value="1"/>
</dbReference>
<feature type="region of interest" description="Disordered" evidence="4">
    <location>
        <begin position="128"/>
        <end position="153"/>
    </location>
</feature>
<evidence type="ECO:0000256" key="4">
    <source>
        <dbReference type="SAM" id="MobiDB-lite"/>
    </source>
</evidence>
<accession>D7N9Q0</accession>
<protein>
    <submittedName>
        <fullName evidence="6">DNA-binding protein HU</fullName>
    </submittedName>
</protein>
<evidence type="ECO:0000256" key="5">
    <source>
        <dbReference type="SAM" id="Phobius"/>
    </source>
</evidence>
<proteinExistence type="inferred from homology"/>
<dbReference type="InterPro" id="IPR010992">
    <property type="entry name" value="IHF-like_DNA-bd_dom_sf"/>
</dbReference>
<feature type="compositionally biased region" description="Basic and acidic residues" evidence="4">
    <location>
        <begin position="136"/>
        <end position="153"/>
    </location>
</feature>
<keyword evidence="7" id="KW-1185">Reference proteome</keyword>
<evidence type="ECO:0000256" key="3">
    <source>
        <dbReference type="RuleBase" id="RU003939"/>
    </source>
</evidence>
<evidence type="ECO:0000313" key="6">
    <source>
        <dbReference type="EMBL" id="EFI49657.1"/>
    </source>
</evidence>
<name>D7N9Q0_9BACT</name>
<organism evidence="6 7">
    <name type="scientific">Segatella oris C735</name>
    <dbReference type="NCBI Taxonomy" id="563008"/>
    <lineage>
        <taxon>Bacteria</taxon>
        <taxon>Pseudomonadati</taxon>
        <taxon>Bacteroidota</taxon>
        <taxon>Bacteroidia</taxon>
        <taxon>Bacteroidales</taxon>
        <taxon>Prevotellaceae</taxon>
        <taxon>Segatella</taxon>
    </lineage>
</organism>
<dbReference type="Pfam" id="PF00216">
    <property type="entry name" value="Bac_DNA_binding"/>
    <property type="match status" value="1"/>
</dbReference>
<evidence type="ECO:0000256" key="1">
    <source>
        <dbReference type="ARBA" id="ARBA00010529"/>
    </source>
</evidence>
<dbReference type="Proteomes" id="UP000003805">
    <property type="component" value="Miscellaneous, Scaffold supercont1.1"/>
</dbReference>
<keyword evidence="2 6" id="KW-0238">DNA-binding</keyword>
<evidence type="ECO:0000313" key="7">
    <source>
        <dbReference type="Proteomes" id="UP000003805"/>
    </source>
</evidence>
<dbReference type="CDD" id="cd00591">
    <property type="entry name" value="HU_IHF"/>
    <property type="match status" value="1"/>
</dbReference>
<keyword evidence="5" id="KW-1133">Transmembrane helix</keyword>
<keyword evidence="5" id="KW-0472">Membrane</keyword>
<reference evidence="6" key="1">
    <citation type="submission" date="2010-02" db="EMBL/GenBank/DDBJ databases">
        <title>The Genome Sequence of Prevotella oris strain C735.</title>
        <authorList>
            <consortium name="The Broad Institute Genome Sequencing Platform"/>
            <person name="Ward D."/>
            <person name="Feldgarden M."/>
            <person name="Earl A."/>
            <person name="Young S.K."/>
            <person name="Zeng Q."/>
            <person name="Koehrsen M."/>
            <person name="Alvarado L."/>
            <person name="Berlin A."/>
            <person name="Bochicchio J."/>
            <person name="Borenstein D."/>
            <person name="Chapman S.B."/>
            <person name="Chen Z."/>
            <person name="Engels R."/>
            <person name="Freedman E."/>
            <person name="Gellesch M."/>
            <person name="Goldberg J."/>
            <person name="Griggs A."/>
            <person name="Gujja S."/>
            <person name="Heilman E."/>
            <person name="Heiman D."/>
            <person name="Hepburn T."/>
            <person name="Howarth C."/>
            <person name="Jen D."/>
            <person name="Larson L."/>
            <person name="Mehta T."/>
            <person name="Park D."/>
            <person name="Pearson M."/>
            <person name="Roberts A."/>
            <person name="Saif S."/>
            <person name="Shea T."/>
            <person name="Shenoy N."/>
            <person name="Sisk P."/>
            <person name="Stolte C."/>
            <person name="Sykes S."/>
            <person name="Thomson T."/>
            <person name="Walk T."/>
            <person name="White J."/>
            <person name="Yandava C."/>
            <person name="Sibley C.D."/>
            <person name="Field T.R."/>
            <person name="Grinwis M."/>
            <person name="Eshaghurshan C.S."/>
            <person name="Surette M.G."/>
            <person name="Haas B."/>
            <person name="Nusbaum C."/>
            <person name="Birren B."/>
        </authorList>
    </citation>
    <scope>NUCLEOTIDE SEQUENCE [LARGE SCALE GENOMIC DNA]</scope>
    <source>
        <strain evidence="6">C735</strain>
    </source>
</reference>
<dbReference type="GO" id="GO:0030527">
    <property type="term" value="F:structural constituent of chromatin"/>
    <property type="evidence" value="ECO:0007669"/>
    <property type="project" value="InterPro"/>
</dbReference>
<dbReference type="GO" id="GO:0003677">
    <property type="term" value="F:DNA binding"/>
    <property type="evidence" value="ECO:0007669"/>
    <property type="project" value="UniProtKB-KW"/>
</dbReference>